<dbReference type="InterPro" id="IPR044730">
    <property type="entry name" value="RNase_H-like_dom_plant"/>
</dbReference>
<dbReference type="PANTHER" id="PTHR47723">
    <property type="entry name" value="OS05G0353850 PROTEIN"/>
    <property type="match status" value="1"/>
</dbReference>
<evidence type="ECO:0000313" key="2">
    <source>
        <dbReference type="EMBL" id="MBA0839492.1"/>
    </source>
</evidence>
<comment type="caution">
    <text evidence="2">The sequence shown here is derived from an EMBL/GenBank/DDBJ whole genome shotgun (WGS) entry which is preliminary data.</text>
</comment>
<feature type="domain" description="RNase H type-1" evidence="1">
    <location>
        <begin position="22"/>
        <end position="83"/>
    </location>
</feature>
<dbReference type="AlphaFoldDB" id="A0A7J9JZ55"/>
<sequence>MTMTNTTLLYAPSISGTCIYFNIDGVVQMNTGLSIVGGAIRDETGKWIFGYNQFLRKSSVLIAELWGILDGLLLLQKWFLRHIRREDNQVADTVATMAFANKEELCLFEGSPLAIQETLEENIARGSLFPSSTL</sequence>
<dbReference type="Pfam" id="PF13456">
    <property type="entry name" value="RVT_3"/>
    <property type="match status" value="1"/>
</dbReference>
<dbReference type="InterPro" id="IPR012337">
    <property type="entry name" value="RNaseH-like_sf"/>
</dbReference>
<keyword evidence="3" id="KW-1185">Reference proteome</keyword>
<dbReference type="CDD" id="cd06222">
    <property type="entry name" value="RNase_H_like"/>
    <property type="match status" value="1"/>
</dbReference>
<reference evidence="2 3" key="1">
    <citation type="journal article" date="2019" name="Genome Biol. Evol.">
        <title>Insights into the evolution of the New World diploid cottons (Gossypium, subgenus Houzingenia) based on genome sequencing.</title>
        <authorList>
            <person name="Grover C.E."/>
            <person name="Arick M.A. 2nd"/>
            <person name="Thrash A."/>
            <person name="Conover J.L."/>
            <person name="Sanders W.S."/>
            <person name="Peterson D.G."/>
            <person name="Frelichowski J.E."/>
            <person name="Scheffler J.A."/>
            <person name="Scheffler B.E."/>
            <person name="Wendel J.F."/>
        </authorList>
    </citation>
    <scope>NUCLEOTIDE SEQUENCE [LARGE SCALE GENOMIC DNA]</scope>
    <source>
        <strain evidence="2">6</strain>
        <tissue evidence="2">Leaf</tissue>
    </source>
</reference>
<dbReference type="GO" id="GO:0003676">
    <property type="term" value="F:nucleic acid binding"/>
    <property type="evidence" value="ECO:0007669"/>
    <property type="project" value="InterPro"/>
</dbReference>
<name>A0A7J9JZ55_9ROSI</name>
<accession>A0A7J9JZ55</accession>
<evidence type="ECO:0000259" key="1">
    <source>
        <dbReference type="Pfam" id="PF13456"/>
    </source>
</evidence>
<dbReference type="Proteomes" id="UP000593575">
    <property type="component" value="Unassembled WGS sequence"/>
</dbReference>
<gene>
    <name evidence="2" type="ORF">Goarm_005206</name>
</gene>
<proteinExistence type="predicted"/>
<dbReference type="GO" id="GO:0004523">
    <property type="term" value="F:RNA-DNA hybrid ribonuclease activity"/>
    <property type="evidence" value="ECO:0007669"/>
    <property type="project" value="InterPro"/>
</dbReference>
<evidence type="ECO:0000313" key="3">
    <source>
        <dbReference type="Proteomes" id="UP000593575"/>
    </source>
</evidence>
<protein>
    <recommendedName>
        <fullName evidence="1">RNase H type-1 domain-containing protein</fullName>
    </recommendedName>
</protein>
<dbReference type="EMBL" id="JABFAE010000010">
    <property type="protein sequence ID" value="MBA0839492.1"/>
    <property type="molecule type" value="Genomic_DNA"/>
</dbReference>
<dbReference type="PANTHER" id="PTHR47723:SF19">
    <property type="entry name" value="POLYNUCLEOTIDYL TRANSFERASE, RIBONUCLEASE H-LIKE SUPERFAMILY PROTEIN"/>
    <property type="match status" value="1"/>
</dbReference>
<dbReference type="InterPro" id="IPR002156">
    <property type="entry name" value="RNaseH_domain"/>
</dbReference>
<dbReference type="SUPFAM" id="SSF53098">
    <property type="entry name" value="Ribonuclease H-like"/>
    <property type="match status" value="1"/>
</dbReference>
<dbReference type="InterPro" id="IPR053151">
    <property type="entry name" value="RNase_H-like"/>
</dbReference>
<organism evidence="2 3">
    <name type="scientific">Gossypium armourianum</name>
    <dbReference type="NCBI Taxonomy" id="34283"/>
    <lineage>
        <taxon>Eukaryota</taxon>
        <taxon>Viridiplantae</taxon>
        <taxon>Streptophyta</taxon>
        <taxon>Embryophyta</taxon>
        <taxon>Tracheophyta</taxon>
        <taxon>Spermatophyta</taxon>
        <taxon>Magnoliopsida</taxon>
        <taxon>eudicotyledons</taxon>
        <taxon>Gunneridae</taxon>
        <taxon>Pentapetalae</taxon>
        <taxon>rosids</taxon>
        <taxon>malvids</taxon>
        <taxon>Malvales</taxon>
        <taxon>Malvaceae</taxon>
        <taxon>Malvoideae</taxon>
        <taxon>Gossypium</taxon>
    </lineage>
</organism>